<reference evidence="2 3" key="1">
    <citation type="submission" date="2021-03" db="EMBL/GenBank/DDBJ databases">
        <title>Flavobacterium kribbensis sp. nov, an endophytic bacteria, isolated from soybean.</title>
        <authorList>
            <person name="Lee J."/>
            <person name="Seo J."/>
        </authorList>
    </citation>
    <scope>NUCLEOTIDE SEQUENCE [LARGE SCALE GENOMIC DNA]</scope>
    <source>
        <strain evidence="2 3">BB8</strain>
    </source>
</reference>
<dbReference type="Gene3D" id="3.10.450.50">
    <property type="match status" value="1"/>
</dbReference>
<keyword evidence="3" id="KW-1185">Reference proteome</keyword>
<dbReference type="InterPro" id="IPR032710">
    <property type="entry name" value="NTF2-like_dom_sf"/>
</dbReference>
<name>A0ABX7QJT8_9FLAO</name>
<proteinExistence type="predicted"/>
<feature type="chain" id="PRO_5046877598" evidence="1">
    <location>
        <begin position="19"/>
        <end position="158"/>
    </location>
</feature>
<dbReference type="RefSeq" id="WP_207298470.1">
    <property type="nucleotide sequence ID" value="NZ_CP071448.1"/>
</dbReference>
<evidence type="ECO:0000256" key="1">
    <source>
        <dbReference type="SAM" id="SignalP"/>
    </source>
</evidence>
<sequence>MKIIITVFAILSLNLVSAQELSKDQEEIHQILNSFMHSIIAKDSATFKSLFFEENVNWIGVMKEKTQTKRLVKPVVTKNYFTSSYKAFFQSIMKDKKSEEKFENIQIQNDDAIASVTFDYSFWSEDSMTNWGKEYWQLVKANGRWKISSVIFSIEMSK</sequence>
<dbReference type="SUPFAM" id="SSF54427">
    <property type="entry name" value="NTF2-like"/>
    <property type="match status" value="1"/>
</dbReference>
<accession>A0ABX7QJT8</accession>
<evidence type="ECO:0000313" key="3">
    <source>
        <dbReference type="Proteomes" id="UP000663440"/>
    </source>
</evidence>
<dbReference type="Proteomes" id="UP000663440">
    <property type="component" value="Chromosome"/>
</dbReference>
<feature type="signal peptide" evidence="1">
    <location>
        <begin position="1"/>
        <end position="18"/>
    </location>
</feature>
<gene>
    <name evidence="2" type="ORF">J0383_11245</name>
</gene>
<evidence type="ECO:0000313" key="2">
    <source>
        <dbReference type="EMBL" id="QSW91352.1"/>
    </source>
</evidence>
<dbReference type="EMBL" id="CP071448">
    <property type="protein sequence ID" value="QSW91352.1"/>
    <property type="molecule type" value="Genomic_DNA"/>
</dbReference>
<protein>
    <submittedName>
        <fullName evidence="2">Nuclear transport factor 2 family protein</fullName>
    </submittedName>
</protein>
<keyword evidence="1" id="KW-0732">Signal</keyword>
<organism evidence="2 3">
    <name type="scientific">Flavobacterium endoglycinae</name>
    <dbReference type="NCBI Taxonomy" id="2816357"/>
    <lineage>
        <taxon>Bacteria</taxon>
        <taxon>Pseudomonadati</taxon>
        <taxon>Bacteroidota</taxon>
        <taxon>Flavobacteriia</taxon>
        <taxon>Flavobacteriales</taxon>
        <taxon>Flavobacteriaceae</taxon>
        <taxon>Flavobacterium</taxon>
    </lineage>
</organism>